<dbReference type="Proteomes" id="UP000800984">
    <property type="component" value="Unassembled WGS sequence"/>
</dbReference>
<evidence type="ECO:0000256" key="1">
    <source>
        <dbReference type="SAM" id="Phobius"/>
    </source>
</evidence>
<evidence type="ECO:0000313" key="3">
    <source>
        <dbReference type="EMBL" id="NHM01964.1"/>
    </source>
</evidence>
<organism evidence="3 4">
    <name type="scientific">Flavobacterium difficile</name>
    <dbReference type="NCBI Taxonomy" id="2709659"/>
    <lineage>
        <taxon>Bacteria</taxon>
        <taxon>Pseudomonadati</taxon>
        <taxon>Bacteroidota</taxon>
        <taxon>Flavobacteriia</taxon>
        <taxon>Flavobacteriales</taxon>
        <taxon>Flavobacteriaceae</taxon>
        <taxon>Flavobacterium</taxon>
    </lineage>
</organism>
<reference evidence="3 4" key="1">
    <citation type="submission" date="2020-02" db="EMBL/GenBank/DDBJ databases">
        <authorList>
            <person name="Chen W.-M."/>
        </authorList>
    </citation>
    <scope>NUCLEOTIDE SEQUENCE [LARGE SCALE GENOMIC DNA]</scope>
    <source>
        <strain evidence="3 4">KDG-16</strain>
    </source>
</reference>
<proteinExistence type="predicted"/>
<sequence>MKVYKSKIDWWLGLFLVYPIFMSIKNILEGNLYGLIGLSVVVGLILIFSKTTRYIIIENQLIVKSTWIVNERIDISKITKIEKSNSVLSSPALSLDRLSVRYNKYDEVLISPKEKKAFIDELLKANPNIEILV</sequence>
<feature type="transmembrane region" description="Helical" evidence="1">
    <location>
        <begin position="30"/>
        <end position="48"/>
    </location>
</feature>
<accession>A0ABX0I802</accession>
<keyword evidence="1" id="KW-1133">Transmembrane helix</keyword>
<feature type="transmembrane region" description="Helical" evidence="1">
    <location>
        <begin position="7"/>
        <end position="24"/>
    </location>
</feature>
<comment type="caution">
    <text evidence="3">The sequence shown here is derived from an EMBL/GenBank/DDBJ whole genome shotgun (WGS) entry which is preliminary data.</text>
</comment>
<keyword evidence="1" id="KW-0472">Membrane</keyword>
<feature type="domain" description="Uncharacterized protein YyaB-like PH" evidence="2">
    <location>
        <begin position="52"/>
        <end position="126"/>
    </location>
</feature>
<dbReference type="RefSeq" id="WP_166077041.1">
    <property type="nucleotide sequence ID" value="NZ_JAAJBT010000003.1"/>
</dbReference>
<name>A0ABX0I802_9FLAO</name>
<gene>
    <name evidence="3" type="ORF">G4D72_07555</name>
</gene>
<keyword evidence="4" id="KW-1185">Reference proteome</keyword>
<keyword evidence="1" id="KW-0812">Transmembrane</keyword>
<dbReference type="InterPro" id="IPR009589">
    <property type="entry name" value="PH_YyaB-like"/>
</dbReference>
<dbReference type="Pfam" id="PF06713">
    <property type="entry name" value="bPH_4"/>
    <property type="match status" value="1"/>
</dbReference>
<dbReference type="EMBL" id="JAAJBT010000003">
    <property type="protein sequence ID" value="NHM01964.1"/>
    <property type="molecule type" value="Genomic_DNA"/>
</dbReference>
<protein>
    <submittedName>
        <fullName evidence="3">PH domain-containing protein</fullName>
    </submittedName>
</protein>
<evidence type="ECO:0000259" key="2">
    <source>
        <dbReference type="Pfam" id="PF06713"/>
    </source>
</evidence>
<evidence type="ECO:0000313" key="4">
    <source>
        <dbReference type="Proteomes" id="UP000800984"/>
    </source>
</evidence>